<evidence type="ECO:0000313" key="4">
    <source>
        <dbReference type="EMBL" id="MCY1137571.1"/>
    </source>
</evidence>
<dbReference type="EMBL" id="JAPNTZ010000002">
    <property type="protein sequence ID" value="MCY1137571.1"/>
    <property type="molecule type" value="Genomic_DNA"/>
</dbReference>
<reference evidence="4" key="1">
    <citation type="submission" date="2022-11" db="EMBL/GenBank/DDBJ databases">
        <authorList>
            <person name="Somphong A."/>
            <person name="Phongsopitanun W."/>
        </authorList>
    </citation>
    <scope>NUCLEOTIDE SEQUENCE</scope>
    <source>
        <strain evidence="4">Pm04-4</strain>
    </source>
</reference>
<dbReference type="RefSeq" id="WP_267561518.1">
    <property type="nucleotide sequence ID" value="NZ_JAPNTZ010000002.1"/>
</dbReference>
<dbReference type="Pfam" id="PF13517">
    <property type="entry name" value="FG-GAP_3"/>
    <property type="match status" value="2"/>
</dbReference>
<dbReference type="Gene3D" id="2.130.10.130">
    <property type="entry name" value="Integrin alpha, N-terminal"/>
    <property type="match status" value="1"/>
</dbReference>
<proteinExistence type="predicted"/>
<organism evidence="4 5">
    <name type="scientific">Paractinoplanes pyxinae</name>
    <dbReference type="NCBI Taxonomy" id="2997416"/>
    <lineage>
        <taxon>Bacteria</taxon>
        <taxon>Bacillati</taxon>
        <taxon>Actinomycetota</taxon>
        <taxon>Actinomycetes</taxon>
        <taxon>Micromonosporales</taxon>
        <taxon>Micromonosporaceae</taxon>
        <taxon>Paractinoplanes</taxon>
    </lineage>
</organism>
<dbReference type="InterPro" id="IPR013517">
    <property type="entry name" value="FG-GAP"/>
</dbReference>
<dbReference type="Pfam" id="PF08924">
    <property type="entry name" value="Rv2525c_GlyHyd-like"/>
    <property type="match status" value="1"/>
</dbReference>
<keyword evidence="5" id="KW-1185">Reference proteome</keyword>
<feature type="signal peptide" evidence="2">
    <location>
        <begin position="1"/>
        <end position="34"/>
    </location>
</feature>
<name>A0ABT4ATJ2_9ACTN</name>
<sequence length="529" mass="56730">MSVVTPARRKIAIGTLIAAVVVGASSIALQRADAATWSTVQPGAFTGPAFDACTAPTSAAMKAWRADSEYRAIGIYIGGVNRGCAQPQLTPDWVKQQVQAGWKLLPLYVGPQATCTTIGGGRKLIDNAHAETQGRLTASDAVAQATRLGLARESVLIYDMEAYRTDDDACRKGVLAFMNGWTARLHDNGYFSGFYSSVSSGITHQVANYATPGYTRPDYIDFARWDLNPVTTDKAIPATAWPGKRRMKQWRGGHKETHGGVTINIDSDYVDFAPLPKTKTADISGNGWSDVLGRSPSGALTAFMGNGSLVDNNQRRTLAPNFRAMNAIIRIGDLNRDGREDVVTRQTNGDLWFYPGTSTGLGARKRLTRGWQKMRELTPIGDLTGDGLPDLLALSPGNNLFLYAGQSGTKLSGQKLVGTGWTGRTELANAGDFNRDGFPDLAARLTTDGRLYLWPGRKGGFTGARVPLNTAATDLRDLTGVGDFNRDGYPDLTAVQKSTGNLVFLAGAGTTLRPPFRLATGYATITPLA</sequence>
<protein>
    <submittedName>
        <fullName evidence="4">DUF1906 domain-containing protein</fullName>
    </submittedName>
</protein>
<feature type="domain" description="Rv2525c-like glycoside hydrolase-like" evidence="3">
    <location>
        <begin position="62"/>
        <end position="270"/>
    </location>
</feature>
<evidence type="ECO:0000259" key="3">
    <source>
        <dbReference type="Pfam" id="PF08924"/>
    </source>
</evidence>
<evidence type="ECO:0000313" key="5">
    <source>
        <dbReference type="Proteomes" id="UP001151002"/>
    </source>
</evidence>
<dbReference type="PANTHER" id="PTHR44103">
    <property type="entry name" value="PROPROTEIN CONVERTASE P"/>
    <property type="match status" value="1"/>
</dbReference>
<comment type="caution">
    <text evidence="4">The sequence shown here is derived from an EMBL/GenBank/DDBJ whole genome shotgun (WGS) entry which is preliminary data.</text>
</comment>
<evidence type="ECO:0000256" key="2">
    <source>
        <dbReference type="SAM" id="SignalP"/>
    </source>
</evidence>
<keyword evidence="1 2" id="KW-0732">Signal</keyword>
<dbReference type="Proteomes" id="UP001151002">
    <property type="component" value="Unassembled WGS sequence"/>
</dbReference>
<dbReference type="InterPro" id="IPR017853">
    <property type="entry name" value="GH"/>
</dbReference>
<accession>A0ABT4ATJ2</accession>
<dbReference type="SUPFAM" id="SSF69318">
    <property type="entry name" value="Integrin alpha N-terminal domain"/>
    <property type="match status" value="1"/>
</dbReference>
<dbReference type="Gene3D" id="3.20.20.80">
    <property type="entry name" value="Glycosidases"/>
    <property type="match status" value="1"/>
</dbReference>
<dbReference type="InterPro" id="IPR015020">
    <property type="entry name" value="Rv2525c-like_Glyco_Hydro-like"/>
</dbReference>
<dbReference type="InterPro" id="IPR028994">
    <property type="entry name" value="Integrin_alpha_N"/>
</dbReference>
<feature type="chain" id="PRO_5047294507" evidence="2">
    <location>
        <begin position="35"/>
        <end position="529"/>
    </location>
</feature>
<gene>
    <name evidence="4" type="ORF">OWR29_06125</name>
</gene>
<evidence type="ECO:0000256" key="1">
    <source>
        <dbReference type="ARBA" id="ARBA00022729"/>
    </source>
</evidence>
<dbReference type="PANTHER" id="PTHR44103:SF1">
    <property type="entry name" value="PROPROTEIN CONVERTASE P"/>
    <property type="match status" value="1"/>
</dbReference>
<dbReference type="SUPFAM" id="SSF51445">
    <property type="entry name" value="(Trans)glycosidases"/>
    <property type="match status" value="1"/>
</dbReference>